<proteinExistence type="predicted"/>
<keyword evidence="2" id="KW-1185">Reference proteome</keyword>
<name>A0A6A5VQ03_9PLEO</name>
<reference evidence="1" key="1">
    <citation type="journal article" date="2020" name="Stud. Mycol.">
        <title>101 Dothideomycetes genomes: a test case for predicting lifestyles and emergence of pathogens.</title>
        <authorList>
            <person name="Haridas S."/>
            <person name="Albert R."/>
            <person name="Binder M."/>
            <person name="Bloem J."/>
            <person name="Labutti K."/>
            <person name="Salamov A."/>
            <person name="Andreopoulos B."/>
            <person name="Baker S."/>
            <person name="Barry K."/>
            <person name="Bills G."/>
            <person name="Bluhm B."/>
            <person name="Cannon C."/>
            <person name="Castanera R."/>
            <person name="Culley D."/>
            <person name="Daum C."/>
            <person name="Ezra D."/>
            <person name="Gonzalez J."/>
            <person name="Henrissat B."/>
            <person name="Kuo A."/>
            <person name="Liang C."/>
            <person name="Lipzen A."/>
            <person name="Lutzoni F."/>
            <person name="Magnuson J."/>
            <person name="Mondo S."/>
            <person name="Nolan M."/>
            <person name="Ohm R."/>
            <person name="Pangilinan J."/>
            <person name="Park H.-J."/>
            <person name="Ramirez L."/>
            <person name="Alfaro M."/>
            <person name="Sun H."/>
            <person name="Tritt A."/>
            <person name="Yoshinaga Y."/>
            <person name="Zwiers L.-H."/>
            <person name="Turgeon B."/>
            <person name="Goodwin S."/>
            <person name="Spatafora J."/>
            <person name="Crous P."/>
            <person name="Grigoriev I."/>
        </authorList>
    </citation>
    <scope>NUCLEOTIDE SEQUENCE</scope>
    <source>
        <strain evidence="1">CBS 107.79</strain>
    </source>
</reference>
<evidence type="ECO:0000313" key="2">
    <source>
        <dbReference type="Proteomes" id="UP000800036"/>
    </source>
</evidence>
<protein>
    <submittedName>
        <fullName evidence="1">Uncharacterized protein</fullName>
    </submittedName>
</protein>
<dbReference type="AlphaFoldDB" id="A0A6A5VQ03"/>
<sequence length="163" mass="17992">MHLMATFENNIELLHVPLCEVSFGNHLFSIWRPSKKALFRLKGSYTIARASTSARWLARNAPLCAAVWQIQLGLLALCFVRASGRARATASCNVAWWSRVNLARLNQCPGDEVEMACGGGGPAYFCDGSVGTVGGLRWWTPRQKIIDSSAIFLFAVLNIFEQT</sequence>
<accession>A0A6A5VQ03</accession>
<dbReference type="Proteomes" id="UP000800036">
    <property type="component" value="Unassembled WGS sequence"/>
</dbReference>
<evidence type="ECO:0000313" key="1">
    <source>
        <dbReference type="EMBL" id="KAF1976986.1"/>
    </source>
</evidence>
<gene>
    <name evidence="1" type="ORF">BU23DRAFT_317057</name>
</gene>
<organism evidence="1 2">
    <name type="scientific">Bimuria novae-zelandiae CBS 107.79</name>
    <dbReference type="NCBI Taxonomy" id="1447943"/>
    <lineage>
        <taxon>Eukaryota</taxon>
        <taxon>Fungi</taxon>
        <taxon>Dikarya</taxon>
        <taxon>Ascomycota</taxon>
        <taxon>Pezizomycotina</taxon>
        <taxon>Dothideomycetes</taxon>
        <taxon>Pleosporomycetidae</taxon>
        <taxon>Pleosporales</taxon>
        <taxon>Massarineae</taxon>
        <taxon>Didymosphaeriaceae</taxon>
        <taxon>Bimuria</taxon>
    </lineage>
</organism>
<dbReference type="EMBL" id="ML976664">
    <property type="protein sequence ID" value="KAF1976986.1"/>
    <property type="molecule type" value="Genomic_DNA"/>
</dbReference>